<dbReference type="Proteomes" id="UP000242525">
    <property type="component" value="Unassembled WGS sequence"/>
</dbReference>
<reference evidence="1" key="1">
    <citation type="submission" date="2014-03" db="EMBL/GenBank/DDBJ databases">
        <authorList>
            <person name="Casaregola S."/>
        </authorList>
    </citation>
    <scope>NUCLEOTIDE SEQUENCE [LARGE SCALE GENOMIC DNA]</scope>
    <source>
        <strain evidence="1">CLIB 918</strain>
    </source>
</reference>
<accession>A0A0J9XIB6</accession>
<sequence length="250" mass="28635">MSISSTPNPGAELRKLRKSIEQNDFIKCHNTTIHASPTLIGSSLSSSASSSNTSIMSAVDSASFSDGEDEFEDLSEFMDPLKSSSGSFFVHKVDVALAPPGQLRKYESLAALIKLSDEDLFSHTRRSELCINRRRRQVEVVDLTDIRNFYKLVWDFVMDEKKHMMLARVNRGEITPWQFVKHYGKETHFDESLRQLTDWSQFERIFPEWPFPSCMDMGEELGGDRWYSIVSPTYGRGRIYPEISVKKMSL</sequence>
<keyword evidence="2" id="KW-1185">Reference proteome</keyword>
<protein>
    <submittedName>
        <fullName evidence="1">Uncharacterized protein</fullName>
    </submittedName>
</protein>
<dbReference type="AlphaFoldDB" id="A0A0J9XIB6"/>
<comment type="caution">
    <text evidence="1">The sequence shown here is derived from an EMBL/GenBank/DDBJ whole genome shotgun (WGS) entry which is preliminary data.</text>
</comment>
<evidence type="ECO:0000313" key="1">
    <source>
        <dbReference type="EMBL" id="CDO57097.1"/>
    </source>
</evidence>
<organism evidence="1 2">
    <name type="scientific">Geotrichum candidum</name>
    <name type="common">Oospora lactis</name>
    <name type="synonym">Dipodascus geotrichum</name>
    <dbReference type="NCBI Taxonomy" id="1173061"/>
    <lineage>
        <taxon>Eukaryota</taxon>
        <taxon>Fungi</taxon>
        <taxon>Dikarya</taxon>
        <taxon>Ascomycota</taxon>
        <taxon>Saccharomycotina</taxon>
        <taxon>Dipodascomycetes</taxon>
        <taxon>Dipodascales</taxon>
        <taxon>Dipodascaceae</taxon>
        <taxon>Geotrichum</taxon>
    </lineage>
</organism>
<proteinExistence type="predicted"/>
<dbReference type="EMBL" id="CCBN010000018">
    <property type="protein sequence ID" value="CDO57097.1"/>
    <property type="molecule type" value="Genomic_DNA"/>
</dbReference>
<name>A0A0J9XIB6_GEOCN</name>
<evidence type="ECO:0000313" key="2">
    <source>
        <dbReference type="Proteomes" id="UP000242525"/>
    </source>
</evidence>
<gene>
    <name evidence="1" type="ORF">BN980_GECA18s02287g</name>
</gene>